<evidence type="ECO:0000313" key="3">
    <source>
        <dbReference type="Proteomes" id="UP001156882"/>
    </source>
</evidence>
<organism evidence="2 3">
    <name type="scientific">Labrys miyagiensis</name>
    <dbReference type="NCBI Taxonomy" id="346912"/>
    <lineage>
        <taxon>Bacteria</taxon>
        <taxon>Pseudomonadati</taxon>
        <taxon>Pseudomonadota</taxon>
        <taxon>Alphaproteobacteria</taxon>
        <taxon>Hyphomicrobiales</taxon>
        <taxon>Xanthobacteraceae</taxon>
        <taxon>Labrys</taxon>
    </lineage>
</organism>
<dbReference type="Pfam" id="PF06772">
    <property type="entry name" value="LtrA"/>
    <property type="match status" value="1"/>
</dbReference>
<evidence type="ECO:0000313" key="2">
    <source>
        <dbReference type="EMBL" id="GLS22688.1"/>
    </source>
</evidence>
<sequence>MTAAPGNSSILRERDGHEARVSYAELFFDLVYVFAVTQLSHSLLHHLSWGGALETLILWFAVWLVWQYTCWFTNWFDPEKTPIRLCLFVLMAVGLVMAAAIPEAFKERGLIFACCIAAMQVGRSAFALAQLGRGSPLTANFQRLLIWSVIAGCFWIAGGLAEGPLRIVLWVIAVGCEYFAPMFGLWLPILGRSHSGSEWTIEGGHLVERCALFVIVALGESILVTGATLSESEAWELPALIAFLVAFVGSIAMWWVYFDTSTRDATEVIVESDNPGQLGAYIHYLHVLLVAGVIVAAVGNDLSIKHPDQPVDIASLAVIYGGPAIYLVGNAIYKRLIYGRVPISHIAGLLALALAAPFSLSTDLLMISGITTVIVLAVAVWEGFVSRKSRAPAERHAS</sequence>
<dbReference type="EMBL" id="BSPC01000066">
    <property type="protein sequence ID" value="GLS22688.1"/>
    <property type="molecule type" value="Genomic_DNA"/>
</dbReference>
<accession>A0ABQ6CSC9</accession>
<feature type="transmembrane region" description="Helical" evidence="1">
    <location>
        <begin position="341"/>
        <end position="358"/>
    </location>
</feature>
<dbReference type="RefSeq" id="WP_284315649.1">
    <property type="nucleotide sequence ID" value="NZ_BSPC01000066.1"/>
</dbReference>
<dbReference type="PANTHER" id="PTHR36840">
    <property type="entry name" value="BLL5714 PROTEIN"/>
    <property type="match status" value="1"/>
</dbReference>
<feature type="transmembrane region" description="Helical" evidence="1">
    <location>
        <begin position="167"/>
        <end position="189"/>
    </location>
</feature>
<keyword evidence="1" id="KW-0472">Membrane</keyword>
<evidence type="ECO:0000256" key="1">
    <source>
        <dbReference type="SAM" id="Phobius"/>
    </source>
</evidence>
<feature type="transmembrane region" description="Helical" evidence="1">
    <location>
        <begin position="85"/>
        <end position="104"/>
    </location>
</feature>
<feature type="transmembrane region" description="Helical" evidence="1">
    <location>
        <begin position="311"/>
        <end position="329"/>
    </location>
</feature>
<proteinExistence type="predicted"/>
<dbReference type="Proteomes" id="UP001156882">
    <property type="component" value="Unassembled WGS sequence"/>
</dbReference>
<protein>
    <submittedName>
        <fullName evidence="2">Membrane protein</fullName>
    </submittedName>
</protein>
<feature type="transmembrane region" description="Helical" evidence="1">
    <location>
        <begin position="144"/>
        <end position="161"/>
    </location>
</feature>
<gene>
    <name evidence="2" type="ORF">GCM10007874_57080</name>
</gene>
<keyword evidence="3" id="KW-1185">Reference proteome</keyword>
<keyword evidence="1" id="KW-0812">Transmembrane</keyword>
<dbReference type="InterPro" id="IPR010640">
    <property type="entry name" value="Low_temperature_requirement_A"/>
</dbReference>
<feature type="transmembrane region" description="Helical" evidence="1">
    <location>
        <begin position="21"/>
        <end position="44"/>
    </location>
</feature>
<dbReference type="PANTHER" id="PTHR36840:SF1">
    <property type="entry name" value="BLL5714 PROTEIN"/>
    <property type="match status" value="1"/>
</dbReference>
<keyword evidence="1" id="KW-1133">Transmembrane helix</keyword>
<feature type="transmembrane region" description="Helical" evidence="1">
    <location>
        <begin position="110"/>
        <end position="132"/>
    </location>
</feature>
<reference evidence="3" key="1">
    <citation type="journal article" date="2019" name="Int. J. Syst. Evol. Microbiol.">
        <title>The Global Catalogue of Microorganisms (GCM) 10K type strain sequencing project: providing services to taxonomists for standard genome sequencing and annotation.</title>
        <authorList>
            <consortium name="The Broad Institute Genomics Platform"/>
            <consortium name="The Broad Institute Genome Sequencing Center for Infectious Disease"/>
            <person name="Wu L."/>
            <person name="Ma J."/>
        </authorList>
    </citation>
    <scope>NUCLEOTIDE SEQUENCE [LARGE SCALE GENOMIC DNA]</scope>
    <source>
        <strain evidence="3">NBRC 101365</strain>
    </source>
</reference>
<comment type="caution">
    <text evidence="2">The sequence shown here is derived from an EMBL/GenBank/DDBJ whole genome shotgun (WGS) entry which is preliminary data.</text>
</comment>
<feature type="transmembrane region" description="Helical" evidence="1">
    <location>
        <begin position="278"/>
        <end position="299"/>
    </location>
</feature>
<feature type="transmembrane region" description="Helical" evidence="1">
    <location>
        <begin position="56"/>
        <end position="73"/>
    </location>
</feature>
<name>A0ABQ6CSC9_9HYPH</name>
<feature type="transmembrane region" description="Helical" evidence="1">
    <location>
        <begin position="210"/>
        <end position="229"/>
    </location>
</feature>
<feature type="transmembrane region" description="Helical" evidence="1">
    <location>
        <begin position="235"/>
        <end position="257"/>
    </location>
</feature>
<feature type="transmembrane region" description="Helical" evidence="1">
    <location>
        <begin position="364"/>
        <end position="385"/>
    </location>
</feature>